<dbReference type="Pfam" id="PF23180">
    <property type="entry name" value="ALE2_N"/>
    <property type="match status" value="1"/>
</dbReference>
<evidence type="ECO:0000256" key="1">
    <source>
        <dbReference type="ARBA" id="ARBA00007447"/>
    </source>
</evidence>
<dbReference type="Pfam" id="PF14541">
    <property type="entry name" value="TAXi_C"/>
    <property type="match status" value="1"/>
</dbReference>
<dbReference type="PANTHER" id="PTHR13683:SF817">
    <property type="entry name" value="OS07G0592200 PROTEIN"/>
    <property type="match status" value="1"/>
</dbReference>
<dbReference type="InterPro" id="IPR001969">
    <property type="entry name" value="Aspartic_peptidase_AS"/>
</dbReference>
<dbReference type="FunFam" id="2.40.70.10:FF:000025">
    <property type="entry name" value="Aspartyl protease family protein"/>
    <property type="match status" value="1"/>
</dbReference>
<dbReference type="PROSITE" id="PS00141">
    <property type="entry name" value="ASP_PROTEASE"/>
    <property type="match status" value="1"/>
</dbReference>
<keyword evidence="3 7" id="KW-0064">Aspartyl protease</keyword>
<keyword evidence="4 7" id="KW-0378">Hydrolase</keyword>
<evidence type="ECO:0000256" key="7">
    <source>
        <dbReference type="RuleBase" id="RU000454"/>
    </source>
</evidence>
<dbReference type="Pfam" id="PF14543">
    <property type="entry name" value="TAXi_N"/>
    <property type="match status" value="1"/>
</dbReference>
<dbReference type="SUPFAM" id="SSF50630">
    <property type="entry name" value="Acid proteases"/>
    <property type="match status" value="1"/>
</dbReference>
<reference evidence="12" key="1">
    <citation type="journal article" date="2015" name="Nat. Plants">
        <title>Genome expansion of Arabis alpina linked with retrotransposition and reduced symmetric DNA methylation.</title>
        <authorList>
            <person name="Willing E.M."/>
            <person name="Rawat V."/>
            <person name="Mandakova T."/>
            <person name="Maumus F."/>
            <person name="James G.V."/>
            <person name="Nordstroem K.J."/>
            <person name="Becker C."/>
            <person name="Warthmann N."/>
            <person name="Chica C."/>
            <person name="Szarzynska B."/>
            <person name="Zytnicki M."/>
            <person name="Albani M.C."/>
            <person name="Kiefer C."/>
            <person name="Bergonzi S."/>
            <person name="Castaings L."/>
            <person name="Mateos J.L."/>
            <person name="Berns M.C."/>
            <person name="Bujdoso N."/>
            <person name="Piofczyk T."/>
            <person name="de Lorenzo L."/>
            <person name="Barrero-Sicilia C."/>
            <person name="Mateos I."/>
            <person name="Piednoel M."/>
            <person name="Hagmann J."/>
            <person name="Chen-Min-Tao R."/>
            <person name="Iglesias-Fernandez R."/>
            <person name="Schuster S.C."/>
            <person name="Alonso-Blanco C."/>
            <person name="Roudier F."/>
            <person name="Carbonero P."/>
            <person name="Paz-Ares J."/>
            <person name="Davis S.J."/>
            <person name="Pecinka A."/>
            <person name="Quesneville H."/>
            <person name="Colot V."/>
            <person name="Lysak M.A."/>
            <person name="Weigel D."/>
            <person name="Coupland G."/>
            <person name="Schneeberger K."/>
        </authorList>
    </citation>
    <scope>NUCLEOTIDE SEQUENCE [LARGE SCALE GENOMIC DNA]</scope>
    <source>
        <strain evidence="12">cv. Pajares</strain>
    </source>
</reference>
<dbReference type="PROSITE" id="PS51767">
    <property type="entry name" value="PEPTIDASE_A1"/>
    <property type="match status" value="1"/>
</dbReference>
<evidence type="ECO:0000259" key="10">
    <source>
        <dbReference type="PROSITE" id="PS51767"/>
    </source>
</evidence>
<dbReference type="InterPro" id="IPR033121">
    <property type="entry name" value="PEPTIDASE_A1"/>
</dbReference>
<keyword evidence="8" id="KW-0812">Transmembrane</keyword>
<dbReference type="GO" id="GO:0006508">
    <property type="term" value="P:proteolysis"/>
    <property type="evidence" value="ECO:0007669"/>
    <property type="project" value="UniProtKB-KW"/>
</dbReference>
<dbReference type="CDD" id="cd05476">
    <property type="entry name" value="pepsin_A_like_plant"/>
    <property type="match status" value="1"/>
</dbReference>
<keyword evidence="8" id="KW-1133">Transmembrane helix</keyword>
<keyword evidence="8" id="KW-0472">Membrane</keyword>
<evidence type="ECO:0000256" key="2">
    <source>
        <dbReference type="ARBA" id="ARBA00022670"/>
    </source>
</evidence>
<feature type="active site" evidence="6">
    <location>
        <position position="304"/>
    </location>
</feature>
<keyword evidence="9" id="KW-0732">Signal</keyword>
<evidence type="ECO:0000256" key="6">
    <source>
        <dbReference type="PIRSR" id="PIRSR601461-1"/>
    </source>
</evidence>
<dbReference type="GO" id="GO:0004190">
    <property type="term" value="F:aspartic-type endopeptidase activity"/>
    <property type="evidence" value="ECO:0007669"/>
    <property type="project" value="UniProtKB-KW"/>
</dbReference>
<dbReference type="InterPro" id="IPR032861">
    <property type="entry name" value="TAXi_N"/>
</dbReference>
<dbReference type="InterPro" id="IPR021109">
    <property type="entry name" value="Peptidase_aspartic_dom_sf"/>
</dbReference>
<dbReference type="AlphaFoldDB" id="A0A087GWL3"/>
<feature type="active site" evidence="6">
    <location>
        <position position="108"/>
    </location>
</feature>
<feature type="signal peptide" evidence="9">
    <location>
        <begin position="1"/>
        <end position="26"/>
    </location>
</feature>
<protein>
    <recommendedName>
        <fullName evidence="10">Peptidase A1 domain-containing protein</fullName>
    </recommendedName>
</protein>
<evidence type="ECO:0000256" key="5">
    <source>
        <dbReference type="ARBA" id="ARBA00023180"/>
    </source>
</evidence>
<feature type="chain" id="PRO_5001822515" description="Peptidase A1 domain-containing protein" evidence="9">
    <location>
        <begin position="27"/>
        <end position="633"/>
    </location>
</feature>
<dbReference type="OrthoDB" id="2747330at2759"/>
<dbReference type="InterPro" id="IPR057597">
    <property type="entry name" value="ALE2_N"/>
</dbReference>
<name>A0A087GWL3_ARAAL</name>
<dbReference type="FunFam" id="2.40.70.10:FF:000030">
    <property type="entry name" value="Eukaryotic aspartyl protease family protein"/>
    <property type="match status" value="1"/>
</dbReference>
<dbReference type="PANTHER" id="PTHR13683">
    <property type="entry name" value="ASPARTYL PROTEASES"/>
    <property type="match status" value="1"/>
</dbReference>
<evidence type="ECO:0000313" key="12">
    <source>
        <dbReference type="Proteomes" id="UP000029120"/>
    </source>
</evidence>
<keyword evidence="5" id="KW-0325">Glycoprotein</keyword>
<evidence type="ECO:0000256" key="9">
    <source>
        <dbReference type="SAM" id="SignalP"/>
    </source>
</evidence>
<dbReference type="InterPro" id="IPR034161">
    <property type="entry name" value="Pepsin-like_plant"/>
</dbReference>
<dbReference type="Gramene" id="KFK34265">
    <property type="protein sequence ID" value="KFK34265"/>
    <property type="gene ID" value="AALP_AA5G122600"/>
</dbReference>
<evidence type="ECO:0000313" key="11">
    <source>
        <dbReference type="EMBL" id="KFK34265.1"/>
    </source>
</evidence>
<dbReference type="OMA" id="YQLVEWN"/>
<evidence type="ECO:0000256" key="4">
    <source>
        <dbReference type="ARBA" id="ARBA00022801"/>
    </source>
</evidence>
<feature type="transmembrane region" description="Helical" evidence="8">
    <location>
        <begin position="584"/>
        <end position="608"/>
    </location>
</feature>
<evidence type="ECO:0000256" key="3">
    <source>
        <dbReference type="ARBA" id="ARBA00022750"/>
    </source>
</evidence>
<dbReference type="PRINTS" id="PR00792">
    <property type="entry name" value="PEPSIN"/>
</dbReference>
<keyword evidence="2 7" id="KW-0645">Protease</keyword>
<gene>
    <name evidence="11" type="ordered locus">AALP_Aa5g122600</name>
</gene>
<dbReference type="InterPro" id="IPR001461">
    <property type="entry name" value="Aspartic_peptidase_A1"/>
</dbReference>
<dbReference type="Gene3D" id="2.40.70.10">
    <property type="entry name" value="Acid Proteases"/>
    <property type="match status" value="2"/>
</dbReference>
<proteinExistence type="inferred from homology"/>
<dbReference type="EMBL" id="CM002873">
    <property type="protein sequence ID" value="KFK34265.1"/>
    <property type="molecule type" value="Genomic_DNA"/>
</dbReference>
<feature type="domain" description="Peptidase A1" evidence="10">
    <location>
        <begin position="90"/>
        <end position="429"/>
    </location>
</feature>
<accession>A0A087GWL3</accession>
<dbReference type="eggNOG" id="KOG1339">
    <property type="taxonomic scope" value="Eukaryota"/>
</dbReference>
<evidence type="ECO:0000256" key="8">
    <source>
        <dbReference type="SAM" id="Phobius"/>
    </source>
</evidence>
<comment type="similarity">
    <text evidence="1 7">Belongs to the peptidase A1 family.</text>
</comment>
<dbReference type="InterPro" id="IPR032799">
    <property type="entry name" value="TAXi_C"/>
</dbReference>
<keyword evidence="12" id="KW-1185">Reference proteome</keyword>
<dbReference type="Proteomes" id="UP000029120">
    <property type="component" value="Chromosome 5"/>
</dbReference>
<organism evidence="11 12">
    <name type="scientific">Arabis alpina</name>
    <name type="common">Alpine rock-cress</name>
    <dbReference type="NCBI Taxonomy" id="50452"/>
    <lineage>
        <taxon>Eukaryota</taxon>
        <taxon>Viridiplantae</taxon>
        <taxon>Streptophyta</taxon>
        <taxon>Embryophyta</taxon>
        <taxon>Tracheophyta</taxon>
        <taxon>Spermatophyta</taxon>
        <taxon>Magnoliopsida</taxon>
        <taxon>eudicotyledons</taxon>
        <taxon>Gunneridae</taxon>
        <taxon>Pentapetalae</taxon>
        <taxon>rosids</taxon>
        <taxon>malvids</taxon>
        <taxon>Brassicales</taxon>
        <taxon>Brassicaceae</taxon>
        <taxon>Arabideae</taxon>
        <taxon>Arabis</taxon>
    </lineage>
</organism>
<sequence>MALASISSIGATISFLLYFHLPFSNAASDNILNQSPPGSRSQRPMVFPLFLSQSNSSVSIHHRKLHKTDSKSLPHSRMRLYDDLLLNGYYTTRLWIGTPPQMFALIVDSGSTVTYVPCSDCEQCGKHQDPKFQPELSTTYQPVKCNMDCDCDDNKEQCVYEREYAEHSSSKGVLGEDLISFGNQSQLTPQRAVFGCETVETGDLYSQRADGIIGLGQGDLSLVDQLVDRGLISNSFGLCYGGMDVGGGSMVLGGFSYPSDMIFTDSDPDRSPYYNIDLTGIRVAGKQLSLNSRVFDGEHGAVLDSGTTYAYLPDAAFAAFEEAVLREISPLKQIDGPDPNFKDTCFLVSPSDEASELSKIFPSVEMVFKSGQSWLLSPENYLFRHSKVHGAYCLGVFPNGKDHTTLLGGIVVRNTLVVYDRENSKVGFWRTNCSELSDRLHIDGAPPPATLPSNVSNPSVNTSSNLPGEIQIGQIKLDIQLTVNSSYLRPRIEELSKLFSKDLDVKSSQVQLSNLTSKGNNSLIRMVVVPSEPSSLFSNVTATSIVSRFTNHQIQLPDIFGNYELVNYKFEPQSKWARWRMKNIAVVIAIGIIGVIAGLLGYGVWLIWKRKQASNPYKPVDEAIVAEQELQPL</sequence>